<accession>A0ABS6HS33</accession>
<keyword evidence="2" id="KW-1133">Transmembrane helix</keyword>
<keyword evidence="4" id="KW-1185">Reference proteome</keyword>
<keyword evidence="2" id="KW-0472">Membrane</keyword>
<keyword evidence="2" id="KW-0812">Transmembrane</keyword>
<evidence type="ECO:0000256" key="1">
    <source>
        <dbReference type="SAM" id="MobiDB-lite"/>
    </source>
</evidence>
<feature type="region of interest" description="Disordered" evidence="1">
    <location>
        <begin position="77"/>
        <end position="112"/>
    </location>
</feature>
<proteinExistence type="predicted"/>
<reference evidence="3 4" key="1">
    <citation type="submission" date="2021-05" db="EMBL/GenBank/DDBJ databases">
        <title>Draft Genome Sequences of Clinical Respiratory Isolates of Mycobacterium goodii Recovered in Ireland.</title>
        <authorList>
            <person name="Flanagan P.R."/>
            <person name="Mok S."/>
            <person name="Roycroft E."/>
            <person name="Rogers T.R."/>
            <person name="Fitzgibbon M."/>
        </authorList>
    </citation>
    <scope>NUCLEOTIDE SEQUENCE [LARGE SCALE GENOMIC DNA]</scope>
    <source>
        <strain evidence="3 4">14IE55</strain>
    </source>
</reference>
<feature type="transmembrane region" description="Helical" evidence="2">
    <location>
        <begin position="55"/>
        <end position="77"/>
    </location>
</feature>
<name>A0ABS6HS33_MYCGD</name>
<evidence type="ECO:0000256" key="2">
    <source>
        <dbReference type="SAM" id="Phobius"/>
    </source>
</evidence>
<dbReference type="Proteomes" id="UP000696413">
    <property type="component" value="Unassembled WGS sequence"/>
</dbReference>
<dbReference type="EMBL" id="JAHBOM010000014">
    <property type="protein sequence ID" value="MBU8825033.1"/>
    <property type="molecule type" value="Genomic_DNA"/>
</dbReference>
<gene>
    <name evidence="3" type="ORF">KL859_19440</name>
</gene>
<evidence type="ECO:0000313" key="3">
    <source>
        <dbReference type="EMBL" id="MBU8825033.1"/>
    </source>
</evidence>
<comment type="caution">
    <text evidence="3">The sequence shown here is derived from an EMBL/GenBank/DDBJ whole genome shotgun (WGS) entry which is preliminary data.</text>
</comment>
<evidence type="ECO:0000313" key="4">
    <source>
        <dbReference type="Proteomes" id="UP000696413"/>
    </source>
</evidence>
<feature type="region of interest" description="Disordered" evidence="1">
    <location>
        <begin position="1"/>
        <end position="48"/>
    </location>
</feature>
<sequence length="383" mass="40518">MSFSPPPPPPPPPPGSVPPPNGFQPPQGGLSGHGYPADAWQQPPRSPKRGNGWKWILGGVALVVVIGVTAAVTLSIANRGPGNNGSSSSAPSPSVNETASAEVASADDTGPVSVITDDPSCAAQQPILDTYARASQNGWQDRDPNIPRASWTPEVRTQYEEAAQAMKNAADQLVPIAKLTPHRVMRELYEQFIAYARAYASAVPNYDPIDDNMAIVANATGDAITFICAAIQNGSAGARGPLVEKIPSQSFIQSDIDIENPSRFLLETNPACSTLDSALASFQADTSAWLETDPGIPASDWSPEQRELNEQVAPVMRRFATQLQSVGRQSDNAVFRDFAYLSAQYRKAYVSALPSYVPADRYLATVSLRLAGALSAACSAAGA</sequence>
<feature type="compositionally biased region" description="Low complexity" evidence="1">
    <location>
        <begin position="77"/>
        <end position="94"/>
    </location>
</feature>
<protein>
    <submittedName>
        <fullName evidence="3">Uncharacterized protein</fullName>
    </submittedName>
</protein>
<organism evidence="3 4">
    <name type="scientific">Mycolicibacterium goodii</name>
    <name type="common">Mycobacterium goodii</name>
    <dbReference type="NCBI Taxonomy" id="134601"/>
    <lineage>
        <taxon>Bacteria</taxon>
        <taxon>Bacillati</taxon>
        <taxon>Actinomycetota</taxon>
        <taxon>Actinomycetes</taxon>
        <taxon>Mycobacteriales</taxon>
        <taxon>Mycobacteriaceae</taxon>
        <taxon>Mycolicibacterium</taxon>
    </lineage>
</organism>
<feature type="compositionally biased region" description="Pro residues" evidence="1">
    <location>
        <begin position="1"/>
        <end position="23"/>
    </location>
</feature>